<evidence type="ECO:0000256" key="2">
    <source>
        <dbReference type="ARBA" id="ARBA00022617"/>
    </source>
</evidence>
<accession>A0A017HEE7</accession>
<dbReference type="RefSeq" id="WP_051521071.1">
    <property type="nucleotide sequence ID" value="NZ_KK088558.1"/>
</dbReference>
<evidence type="ECO:0000256" key="1">
    <source>
        <dbReference type="ARBA" id="ARBA00022448"/>
    </source>
</evidence>
<keyword evidence="7" id="KW-1185">Reference proteome</keyword>
<evidence type="ECO:0000313" key="7">
    <source>
        <dbReference type="Proteomes" id="UP000019666"/>
    </source>
</evidence>
<proteinExistence type="predicted"/>
<dbReference type="Gene3D" id="1.10.490.10">
    <property type="entry name" value="Globins"/>
    <property type="match status" value="1"/>
</dbReference>
<dbReference type="SUPFAM" id="SSF46458">
    <property type="entry name" value="Globin-like"/>
    <property type="match status" value="1"/>
</dbReference>
<dbReference type="GO" id="GO:0019825">
    <property type="term" value="F:oxygen binding"/>
    <property type="evidence" value="ECO:0007669"/>
    <property type="project" value="InterPro"/>
</dbReference>
<reference evidence="6 7" key="1">
    <citation type="submission" date="2013-02" db="EMBL/GenBank/DDBJ databases">
        <authorList>
            <person name="Fiebig A."/>
            <person name="Goeker M."/>
            <person name="Klenk H.-P.P."/>
        </authorList>
    </citation>
    <scope>NUCLEOTIDE SEQUENCE [LARGE SCALE GENOMIC DNA]</scope>
    <source>
        <strain evidence="6 7">DSM 19309</strain>
    </source>
</reference>
<name>A0A017HEE7_9RHOB</name>
<dbReference type="OrthoDB" id="25954at2"/>
<dbReference type="InterPro" id="IPR012292">
    <property type="entry name" value="Globin/Proto"/>
</dbReference>
<dbReference type="GO" id="GO:0046872">
    <property type="term" value="F:metal ion binding"/>
    <property type="evidence" value="ECO:0007669"/>
    <property type="project" value="UniProtKB-KW"/>
</dbReference>
<sequence>MTASDGDGSATGARPATTVDPTVGTGLDEAVLDRLVRRFYDRVRQDDLLAPVFEAVIDDWEPHLARMVDFWSSVVLMTGRYRGRPMRKHLPLPLEGQHFERWLDLFRETARDVCPPEGADHVIAAAERLALTMRANRDFHRERLEVGLDVIR</sequence>
<keyword evidence="3" id="KW-0479">Metal-binding</keyword>
<dbReference type="CDD" id="cd08916">
    <property type="entry name" value="TrHb3_P"/>
    <property type="match status" value="1"/>
</dbReference>
<protein>
    <submittedName>
        <fullName evidence="6">Putative hemoglobin</fullName>
    </submittedName>
</protein>
<comment type="caution">
    <text evidence="6">The sequence shown here is derived from an EMBL/GenBank/DDBJ whole genome shotgun (WGS) entry which is preliminary data.</text>
</comment>
<dbReference type="InterPro" id="IPR001486">
    <property type="entry name" value="Hemoglobin_trunc"/>
</dbReference>
<dbReference type="PATRIC" id="fig|442562.3.peg.4688"/>
<evidence type="ECO:0000256" key="3">
    <source>
        <dbReference type="ARBA" id="ARBA00022723"/>
    </source>
</evidence>
<dbReference type="Proteomes" id="UP000019666">
    <property type="component" value="Unassembled WGS sequence"/>
</dbReference>
<dbReference type="EMBL" id="AOSK01000132">
    <property type="protein sequence ID" value="EYD72887.1"/>
    <property type="molecule type" value="Genomic_DNA"/>
</dbReference>
<keyword evidence="2" id="KW-0349">Heme</keyword>
<feature type="region of interest" description="Disordered" evidence="5">
    <location>
        <begin position="1"/>
        <end position="21"/>
    </location>
</feature>
<evidence type="ECO:0000256" key="4">
    <source>
        <dbReference type="ARBA" id="ARBA00023004"/>
    </source>
</evidence>
<dbReference type="STRING" id="442562.Rumeso_04763"/>
<dbReference type="GO" id="GO:0020037">
    <property type="term" value="F:heme binding"/>
    <property type="evidence" value="ECO:0007669"/>
    <property type="project" value="InterPro"/>
</dbReference>
<dbReference type="HOGENOM" id="CLU_104957_4_0_5"/>
<evidence type="ECO:0000256" key="5">
    <source>
        <dbReference type="SAM" id="MobiDB-lite"/>
    </source>
</evidence>
<keyword evidence="1" id="KW-0813">Transport</keyword>
<dbReference type="InterPro" id="IPR009050">
    <property type="entry name" value="Globin-like_sf"/>
</dbReference>
<dbReference type="Pfam" id="PF01152">
    <property type="entry name" value="Bac_globin"/>
    <property type="match status" value="1"/>
</dbReference>
<gene>
    <name evidence="6" type="ORF">Rumeso_04763</name>
</gene>
<keyword evidence="4" id="KW-0408">Iron</keyword>
<organism evidence="6 7">
    <name type="scientific">Rubellimicrobium mesophilum DSM 19309</name>
    <dbReference type="NCBI Taxonomy" id="442562"/>
    <lineage>
        <taxon>Bacteria</taxon>
        <taxon>Pseudomonadati</taxon>
        <taxon>Pseudomonadota</taxon>
        <taxon>Alphaproteobacteria</taxon>
        <taxon>Rhodobacterales</taxon>
        <taxon>Roseobacteraceae</taxon>
        <taxon>Rubellimicrobium</taxon>
    </lineage>
</organism>
<evidence type="ECO:0000313" key="6">
    <source>
        <dbReference type="EMBL" id="EYD72887.1"/>
    </source>
</evidence>
<dbReference type="AlphaFoldDB" id="A0A017HEE7"/>